<dbReference type="RefSeq" id="WP_088553321.1">
    <property type="nucleotide sequence ID" value="NZ_BDGJ01000035.1"/>
</dbReference>
<dbReference type="Proteomes" id="UP000197032">
    <property type="component" value="Unassembled WGS sequence"/>
</dbReference>
<sequence>MIKLQFLGAARTVTGSCYLVDTGRSKFLVDCGLFQGGKEIKERNYGDFPFEPKEIDFVLLTHAHIDHSGLIPKLYKHGFSGSILATGATVDLCSILLPDSAHIQEMEVERKNRKRRRAGHSLLNPIYTVREAQEVQTLFRPVNYDEMVTVSEEVQVRFRDAGHILGSAMVEVWIRNSSEELKLVFSGDIGNYNQPIINDPTSIEMADYVVMESTYGSRIHQSNEDKLEELVRTIEDTFNRGGNLIIPAFAVERTQDLLLDLNLLIHRGVIKPQHVYIDSPLAIAATEIFCKYPEYYDQEARQLKTTLGGQCPLYLPGLRMALTTEESKALNSIQGGAIIISASGMCDAGRIKHHLKHNLWRPECTVLFIGYQAEGTLGRRLLEGAKKVRIHGEEIAVRAEIRSIEGFSAHADQPALLNWVRSFKEPPRKIFVTHGEEASSLTLAQLIKEELGIEATVPQWKEVVELPGMLPEAGPAEETWEQAYRELQQELQRLVEAGVARQEYGRLLADLKEIKEKVKKKLA</sequence>
<name>A0A1Z5HR59_9FIRM</name>
<evidence type="ECO:0000313" key="5">
    <source>
        <dbReference type="EMBL" id="GAW91857.1"/>
    </source>
</evidence>
<dbReference type="InterPro" id="IPR022712">
    <property type="entry name" value="Beta_Casp"/>
</dbReference>
<comment type="caution">
    <text evidence="5">The sequence shown here is derived from an EMBL/GenBank/DDBJ whole genome shotgun (WGS) entry which is preliminary data.</text>
</comment>
<dbReference type="CDD" id="cd16295">
    <property type="entry name" value="TTHA0252-CPSF-like_MBL-fold"/>
    <property type="match status" value="1"/>
</dbReference>
<gene>
    <name evidence="5" type="ORF">KKC1_10180</name>
</gene>
<keyword evidence="6" id="KW-1185">Reference proteome</keyword>
<feature type="coiled-coil region" evidence="2">
    <location>
        <begin position="477"/>
        <end position="521"/>
    </location>
</feature>
<accession>A0A1Z5HR59</accession>
<organism evidence="5 6">
    <name type="scientific">Calderihabitans maritimus</name>
    <dbReference type="NCBI Taxonomy" id="1246530"/>
    <lineage>
        <taxon>Bacteria</taxon>
        <taxon>Bacillati</taxon>
        <taxon>Bacillota</taxon>
        <taxon>Clostridia</taxon>
        <taxon>Neomoorellales</taxon>
        <taxon>Calderihabitantaceae</taxon>
        <taxon>Calderihabitans</taxon>
    </lineage>
</organism>
<keyword evidence="2" id="KW-0175">Coiled coil</keyword>
<dbReference type="Pfam" id="PF10996">
    <property type="entry name" value="Beta-Casp"/>
    <property type="match status" value="1"/>
</dbReference>
<dbReference type="GO" id="GO:0004527">
    <property type="term" value="F:exonuclease activity"/>
    <property type="evidence" value="ECO:0007669"/>
    <property type="project" value="UniProtKB-KW"/>
</dbReference>
<dbReference type="SMART" id="SM01027">
    <property type="entry name" value="Beta-Casp"/>
    <property type="match status" value="1"/>
</dbReference>
<dbReference type="PANTHER" id="PTHR11203:SF37">
    <property type="entry name" value="INTEGRATOR COMPLEX SUBUNIT 11"/>
    <property type="match status" value="1"/>
</dbReference>
<keyword evidence="5" id="KW-0540">Nuclease</keyword>
<dbReference type="InterPro" id="IPR001279">
    <property type="entry name" value="Metallo-B-lactamas"/>
</dbReference>
<feature type="domain" description="Metallo-beta-lactamase" evidence="3">
    <location>
        <begin position="14"/>
        <end position="220"/>
    </location>
</feature>
<protein>
    <submittedName>
        <fullName evidence="5">Predicted exonuclease of the beta-lactamase fold</fullName>
    </submittedName>
</protein>
<dbReference type="InterPro" id="IPR036866">
    <property type="entry name" value="RibonucZ/Hydroxyglut_hydro"/>
</dbReference>
<evidence type="ECO:0000259" key="4">
    <source>
        <dbReference type="SMART" id="SM01027"/>
    </source>
</evidence>
<dbReference type="SUPFAM" id="SSF56281">
    <property type="entry name" value="Metallo-hydrolase/oxidoreductase"/>
    <property type="match status" value="1"/>
</dbReference>
<dbReference type="SMART" id="SM00849">
    <property type="entry name" value="Lactamase_B"/>
    <property type="match status" value="1"/>
</dbReference>
<dbReference type="InterPro" id="IPR050698">
    <property type="entry name" value="MBL"/>
</dbReference>
<keyword evidence="5" id="KW-0269">Exonuclease</keyword>
<evidence type="ECO:0000259" key="3">
    <source>
        <dbReference type="SMART" id="SM00849"/>
    </source>
</evidence>
<dbReference type="AlphaFoldDB" id="A0A1Z5HR59"/>
<evidence type="ECO:0000256" key="2">
    <source>
        <dbReference type="SAM" id="Coils"/>
    </source>
</evidence>
<dbReference type="Pfam" id="PF00753">
    <property type="entry name" value="Lactamase_B"/>
    <property type="match status" value="1"/>
</dbReference>
<dbReference type="PANTHER" id="PTHR11203">
    <property type="entry name" value="CLEAVAGE AND POLYADENYLATION SPECIFICITY FACTOR FAMILY MEMBER"/>
    <property type="match status" value="1"/>
</dbReference>
<dbReference type="GO" id="GO:0004521">
    <property type="term" value="F:RNA endonuclease activity"/>
    <property type="evidence" value="ECO:0007669"/>
    <property type="project" value="TreeGrafter"/>
</dbReference>
<reference evidence="6" key="1">
    <citation type="journal article" date="2017" name="Appl. Environ. Microbiol.">
        <title>Genomic analysis of Calderihabitans maritimus KKC1, a thermophilic hydrogenogenic carboxydotrophic bacterium isolated from marine sediment.</title>
        <authorList>
            <person name="Omae K."/>
            <person name="Yoneda Y."/>
            <person name="Fukuyama Y."/>
            <person name="Yoshida T."/>
            <person name="Sako Y."/>
        </authorList>
    </citation>
    <scope>NUCLEOTIDE SEQUENCE [LARGE SCALE GENOMIC DNA]</scope>
    <source>
        <strain evidence="6">KKC1</strain>
    </source>
</reference>
<evidence type="ECO:0000313" key="6">
    <source>
        <dbReference type="Proteomes" id="UP000197032"/>
    </source>
</evidence>
<evidence type="ECO:0000256" key="1">
    <source>
        <dbReference type="ARBA" id="ARBA00022801"/>
    </source>
</evidence>
<keyword evidence="1" id="KW-0378">Hydrolase</keyword>
<dbReference type="Pfam" id="PF07521">
    <property type="entry name" value="RMMBL"/>
    <property type="match status" value="1"/>
</dbReference>
<proteinExistence type="predicted"/>
<dbReference type="EMBL" id="BDGJ01000035">
    <property type="protein sequence ID" value="GAW91857.1"/>
    <property type="molecule type" value="Genomic_DNA"/>
</dbReference>
<dbReference type="InterPro" id="IPR011108">
    <property type="entry name" value="RMMBL"/>
</dbReference>
<feature type="domain" description="Beta-Casp" evidence="4">
    <location>
        <begin position="254"/>
        <end position="381"/>
    </location>
</feature>
<dbReference type="Gene3D" id="3.40.50.10890">
    <property type="match status" value="1"/>
</dbReference>
<dbReference type="OrthoDB" id="9803916at2"/>
<dbReference type="Gene3D" id="3.60.15.10">
    <property type="entry name" value="Ribonuclease Z/Hydroxyacylglutathione hydrolase-like"/>
    <property type="match status" value="1"/>
</dbReference>